<evidence type="ECO:0000256" key="1">
    <source>
        <dbReference type="SAM" id="Phobius"/>
    </source>
</evidence>
<keyword evidence="1" id="KW-0812">Transmembrane</keyword>
<sequence length="142" mass="16782">MKIEDFDKKNIFKVPDDYFDKLPYKIQQRITTPSPQKAFWQLPLLKLTLPAFALFACIYIGISHFYLNDQPSNSHTVETQWEELLSGLKQEEIQAYLLLNEVSEEEILETYKQHNLSLEHSEFDQLNIEDIIDEAFVEEEIL</sequence>
<dbReference type="Proteomes" id="UP001403385">
    <property type="component" value="Unassembled WGS sequence"/>
</dbReference>
<proteinExistence type="predicted"/>
<evidence type="ECO:0000313" key="2">
    <source>
        <dbReference type="EMBL" id="MEN7550251.1"/>
    </source>
</evidence>
<organism evidence="2 3">
    <name type="scientific">Rapidithrix thailandica</name>
    <dbReference type="NCBI Taxonomy" id="413964"/>
    <lineage>
        <taxon>Bacteria</taxon>
        <taxon>Pseudomonadati</taxon>
        <taxon>Bacteroidota</taxon>
        <taxon>Cytophagia</taxon>
        <taxon>Cytophagales</taxon>
        <taxon>Flammeovirgaceae</taxon>
        <taxon>Rapidithrix</taxon>
    </lineage>
</organism>
<keyword evidence="1" id="KW-1133">Transmembrane helix</keyword>
<gene>
    <name evidence="2" type="ORF">AAG747_20195</name>
</gene>
<reference evidence="2 3" key="1">
    <citation type="submission" date="2024-04" db="EMBL/GenBank/DDBJ databases">
        <title>Novel genus in family Flammeovirgaceae.</title>
        <authorList>
            <person name="Nguyen T.H."/>
            <person name="Vuong T.Q."/>
            <person name="Le H."/>
            <person name="Kim S.-G."/>
        </authorList>
    </citation>
    <scope>NUCLEOTIDE SEQUENCE [LARGE SCALE GENOMIC DNA]</scope>
    <source>
        <strain evidence="2 3">JCM 23209</strain>
    </source>
</reference>
<dbReference type="EMBL" id="JBDKWZ010000013">
    <property type="protein sequence ID" value="MEN7550251.1"/>
    <property type="molecule type" value="Genomic_DNA"/>
</dbReference>
<name>A0AAW9SHT7_9BACT</name>
<dbReference type="AlphaFoldDB" id="A0AAW9SHT7"/>
<protein>
    <submittedName>
        <fullName evidence="2">Uncharacterized protein</fullName>
    </submittedName>
</protein>
<dbReference type="RefSeq" id="WP_346823032.1">
    <property type="nucleotide sequence ID" value="NZ_JBDKWZ010000013.1"/>
</dbReference>
<accession>A0AAW9SHT7</accession>
<evidence type="ECO:0000313" key="3">
    <source>
        <dbReference type="Proteomes" id="UP001403385"/>
    </source>
</evidence>
<keyword evidence="3" id="KW-1185">Reference proteome</keyword>
<keyword evidence="1" id="KW-0472">Membrane</keyword>
<feature type="transmembrane region" description="Helical" evidence="1">
    <location>
        <begin position="47"/>
        <end position="67"/>
    </location>
</feature>
<comment type="caution">
    <text evidence="2">The sequence shown here is derived from an EMBL/GenBank/DDBJ whole genome shotgun (WGS) entry which is preliminary data.</text>
</comment>